<dbReference type="RefSeq" id="WP_000390116.1">
    <property type="nucleotide sequence ID" value="NZ_AP022989.1"/>
</dbReference>
<evidence type="ECO:0008006" key="4">
    <source>
        <dbReference type="Google" id="ProtNLM"/>
    </source>
</evidence>
<organism evidence="2 3">
    <name type="scientific">Bacillus cereus</name>
    <dbReference type="NCBI Taxonomy" id="1396"/>
    <lineage>
        <taxon>Bacteria</taxon>
        <taxon>Bacillati</taxon>
        <taxon>Bacillota</taxon>
        <taxon>Bacilli</taxon>
        <taxon>Bacillales</taxon>
        <taxon>Bacillaceae</taxon>
        <taxon>Bacillus</taxon>
        <taxon>Bacillus cereus group</taxon>
    </lineage>
</organism>
<dbReference type="Proteomes" id="UP000220032">
    <property type="component" value="Unassembled WGS sequence"/>
</dbReference>
<proteinExistence type="predicted"/>
<comment type="caution">
    <text evidence="2">The sequence shown here is derived from an EMBL/GenBank/DDBJ whole genome shotgun (WGS) entry which is preliminary data.</text>
</comment>
<dbReference type="AlphaFoldDB" id="A0A1Y5YTB7"/>
<gene>
    <name evidence="2" type="ORF">CN307_17710</name>
</gene>
<keyword evidence="1" id="KW-0812">Transmembrane</keyword>
<feature type="transmembrane region" description="Helical" evidence="1">
    <location>
        <begin position="55"/>
        <end position="73"/>
    </location>
</feature>
<keyword evidence="1" id="KW-0472">Membrane</keyword>
<dbReference type="Pfam" id="PF12666">
    <property type="entry name" value="PrgI"/>
    <property type="match status" value="1"/>
</dbReference>
<reference evidence="2 3" key="1">
    <citation type="submission" date="2017-09" db="EMBL/GenBank/DDBJ databases">
        <title>Large-scale bioinformatics analysis of Bacillus genomes uncovers conserved roles of natural products in bacterial physiology.</title>
        <authorList>
            <consortium name="Agbiome Team Llc"/>
            <person name="Bleich R.M."/>
            <person name="Grubbs K.J."/>
            <person name="Santa Maria K.C."/>
            <person name="Allen S.E."/>
            <person name="Farag S."/>
            <person name="Shank E.A."/>
            <person name="Bowers A."/>
        </authorList>
    </citation>
    <scope>NUCLEOTIDE SEQUENCE [LARGE SCALE GENOMIC DNA]</scope>
    <source>
        <strain evidence="2 3">AFS022681</strain>
    </source>
</reference>
<keyword evidence="1" id="KW-1133">Transmembrane helix</keyword>
<evidence type="ECO:0000256" key="1">
    <source>
        <dbReference type="SAM" id="Phobius"/>
    </source>
</evidence>
<accession>A0A1Y5YTB7</accession>
<feature type="transmembrane region" description="Helical" evidence="1">
    <location>
        <begin position="31"/>
        <end position="48"/>
    </location>
</feature>
<protein>
    <recommendedName>
        <fullName evidence="4">PrgI family protein</fullName>
    </recommendedName>
</protein>
<evidence type="ECO:0000313" key="2">
    <source>
        <dbReference type="EMBL" id="PFE13423.1"/>
    </source>
</evidence>
<sequence>MEDREFENPYLIPKNIKARFELIPGFGWREIFVTLAGAIVGFMLLLLLGVFGIPIIVRIFLAVMCAGIGYGISVQNPRTGVNLLDILKMMRQFNARPKRFYYVFGEGRERD</sequence>
<dbReference type="InterPro" id="IPR024414">
    <property type="entry name" value="Uncharacterised_PrgI"/>
</dbReference>
<dbReference type="EMBL" id="NTRR01000026">
    <property type="protein sequence ID" value="PFE13423.1"/>
    <property type="molecule type" value="Genomic_DNA"/>
</dbReference>
<evidence type="ECO:0000313" key="3">
    <source>
        <dbReference type="Proteomes" id="UP000220032"/>
    </source>
</evidence>
<dbReference type="GeneID" id="92800229"/>
<name>A0A1Y5YTB7_BACCE</name>